<evidence type="ECO:0000256" key="9">
    <source>
        <dbReference type="SAM" id="MobiDB-lite"/>
    </source>
</evidence>
<sequence length="607" mass="64586">MPPPLPKLPGSLSGHPPKPGARLLRQQAMTDAAMHSSGMRGPLATIPDGSPSTTGTSEGPPQPSASSPAARRSAVVATSWDQYFDEQRDVQLEDRGGTFRVYLAGSRGPVVYCMHGGGYTGLTWAPVAVLLKDRYRVAAVDLRGHGQTSTANDQDLSADTQAQDAAAVWVALYGQEQAPTVLVGHSMGGAVAVHAAALKGQVIKSLEGLVVIDVVEGTALPSLPLMLTILKQRPASFASPEAAIEWALKSGMSKNAAAASVSLPASLKPDESGRWVWRTPLEQSQPYWEGWYRGLSDLYLSVTVPKVLILAGTDRLDRPLTIGQMQGKFQMVLLPQAGHAIHEDEAQRTADVLSNFLKRFRIGQPKAFAGSRVPLAPRVVLGQRSAIKLTPQALFTKNKANKKTTGTKYDQSAVEVDPSQPAFTRRREVFAGRLAMFGFAASLIGELYTGKGVLGQLALETGLPSGAVDLLLLGLIGYNFIGGLRPGSPTFSEENQRDVQKRRKGAVQDPKINAVSDPKGFFGISEKGFGFTKKNEVFVGRTAQLGFLASVIGEKVTGKGPLSQFGLETGIPLGAASVGLIAFISFFLVAAVLEGNYGPNDEDEDTY</sequence>
<keyword evidence="13" id="KW-1185">Reference proteome</keyword>
<dbReference type="InterPro" id="IPR029058">
    <property type="entry name" value="AB_hydrolase_fold"/>
</dbReference>
<keyword evidence="6" id="KW-0934">Plastid</keyword>
<keyword evidence="7" id="KW-0378">Hydrolase</keyword>
<keyword evidence="5" id="KW-0150">Chloroplast</keyword>
<keyword evidence="10" id="KW-0472">Membrane</keyword>
<comment type="similarity">
    <text evidence="2">Belongs to the AB hydrolase superfamily.</text>
</comment>
<dbReference type="SUPFAM" id="SSF53474">
    <property type="entry name" value="alpha/beta-Hydrolases"/>
    <property type="match status" value="1"/>
</dbReference>
<dbReference type="SUPFAM" id="SSF103511">
    <property type="entry name" value="Chlorophyll a-b binding protein"/>
    <property type="match status" value="2"/>
</dbReference>
<dbReference type="Pfam" id="PF00504">
    <property type="entry name" value="Chloroa_b-bind"/>
    <property type="match status" value="1"/>
</dbReference>
<feature type="transmembrane region" description="Helical" evidence="10">
    <location>
        <begin position="571"/>
        <end position="593"/>
    </location>
</feature>
<evidence type="ECO:0000256" key="2">
    <source>
        <dbReference type="ARBA" id="ARBA00008645"/>
    </source>
</evidence>
<evidence type="ECO:0000256" key="10">
    <source>
        <dbReference type="SAM" id="Phobius"/>
    </source>
</evidence>
<comment type="caution">
    <text evidence="12">The sequence shown here is derived from an EMBL/GenBank/DDBJ whole genome shotgun (WGS) entry which is preliminary data.</text>
</comment>
<evidence type="ECO:0000256" key="4">
    <source>
        <dbReference type="ARBA" id="ARBA00022487"/>
    </source>
</evidence>
<dbReference type="EMBL" id="JALJOR010000004">
    <property type="protein sequence ID" value="KAK9817792.1"/>
    <property type="molecule type" value="Genomic_DNA"/>
</dbReference>
<feature type="compositionally biased region" description="Polar residues" evidence="9">
    <location>
        <begin position="50"/>
        <end position="59"/>
    </location>
</feature>
<feature type="domain" description="AB hydrolase-1" evidence="11">
    <location>
        <begin position="113"/>
        <end position="352"/>
    </location>
</feature>
<dbReference type="EC" id="3.1.1.89" evidence="3"/>
<dbReference type="PANTHER" id="PTHR14189:SF0">
    <property type="entry name" value="PROTEIN PHOSPHATASE METHYLESTERASE 1"/>
    <property type="match status" value="1"/>
</dbReference>
<feature type="region of interest" description="Disordered" evidence="9">
    <location>
        <begin position="1"/>
        <end position="72"/>
    </location>
</feature>
<name>A0AAW1QA35_9CHLO</name>
<evidence type="ECO:0000256" key="1">
    <source>
        <dbReference type="ARBA" id="ARBA00004229"/>
    </source>
</evidence>
<keyword evidence="10" id="KW-0812">Transmembrane</keyword>
<accession>A0AAW1QA35</accession>
<comment type="subcellular location">
    <subcellularLocation>
        <location evidence="1">Plastid</location>
        <location evidence="1">Chloroplast</location>
    </subcellularLocation>
</comment>
<dbReference type="InterPro" id="IPR022796">
    <property type="entry name" value="Chloroa_b-bind"/>
</dbReference>
<organism evidence="12 13">
    <name type="scientific">[Myrmecia] bisecta</name>
    <dbReference type="NCBI Taxonomy" id="41462"/>
    <lineage>
        <taxon>Eukaryota</taxon>
        <taxon>Viridiplantae</taxon>
        <taxon>Chlorophyta</taxon>
        <taxon>core chlorophytes</taxon>
        <taxon>Trebouxiophyceae</taxon>
        <taxon>Trebouxiales</taxon>
        <taxon>Trebouxiaceae</taxon>
        <taxon>Myrmecia</taxon>
    </lineage>
</organism>
<evidence type="ECO:0000259" key="11">
    <source>
        <dbReference type="Pfam" id="PF12697"/>
    </source>
</evidence>
<gene>
    <name evidence="12" type="ORF">WJX72_002207</name>
</gene>
<dbReference type="PRINTS" id="PR00111">
    <property type="entry name" value="ABHYDROLASE"/>
</dbReference>
<dbReference type="InterPro" id="IPR016812">
    <property type="entry name" value="PPase_methylesterase_euk"/>
</dbReference>
<evidence type="ECO:0000256" key="5">
    <source>
        <dbReference type="ARBA" id="ARBA00022528"/>
    </source>
</evidence>
<comment type="catalytic activity">
    <reaction evidence="8">
        <text>[phosphatase 2A protein]-C-terminal L-leucine methyl ester + H2O = [phosphatase 2A protein]-C-terminal L-leucine + methanol + H(+)</text>
        <dbReference type="Rhea" id="RHEA:48548"/>
        <dbReference type="Rhea" id="RHEA-COMP:12134"/>
        <dbReference type="Rhea" id="RHEA-COMP:12135"/>
        <dbReference type="ChEBI" id="CHEBI:15377"/>
        <dbReference type="ChEBI" id="CHEBI:15378"/>
        <dbReference type="ChEBI" id="CHEBI:17790"/>
        <dbReference type="ChEBI" id="CHEBI:90516"/>
        <dbReference type="ChEBI" id="CHEBI:90517"/>
        <dbReference type="EC" id="3.1.1.89"/>
    </reaction>
</comment>
<evidence type="ECO:0000256" key="7">
    <source>
        <dbReference type="ARBA" id="ARBA00022801"/>
    </source>
</evidence>
<keyword evidence="4" id="KW-0719">Serine esterase</keyword>
<dbReference type="Proteomes" id="UP001489004">
    <property type="component" value="Unassembled WGS sequence"/>
</dbReference>
<dbReference type="GO" id="GO:0009507">
    <property type="term" value="C:chloroplast"/>
    <property type="evidence" value="ECO:0007669"/>
    <property type="project" value="UniProtKB-SubCell"/>
</dbReference>
<evidence type="ECO:0000256" key="8">
    <source>
        <dbReference type="ARBA" id="ARBA00049203"/>
    </source>
</evidence>
<proteinExistence type="inferred from homology"/>
<dbReference type="Pfam" id="PF12697">
    <property type="entry name" value="Abhydrolase_6"/>
    <property type="match status" value="1"/>
</dbReference>
<dbReference type="InterPro" id="IPR000073">
    <property type="entry name" value="AB_hydrolase_1"/>
</dbReference>
<dbReference type="GO" id="GO:0051723">
    <property type="term" value="F:protein methylesterase activity"/>
    <property type="evidence" value="ECO:0007669"/>
    <property type="project" value="UniProtKB-EC"/>
</dbReference>
<evidence type="ECO:0000256" key="6">
    <source>
        <dbReference type="ARBA" id="ARBA00022640"/>
    </source>
</evidence>
<evidence type="ECO:0000256" key="3">
    <source>
        <dbReference type="ARBA" id="ARBA00013111"/>
    </source>
</evidence>
<keyword evidence="10" id="KW-1133">Transmembrane helix</keyword>
<protein>
    <recommendedName>
        <fullName evidence="3">protein phosphatase methylesterase-1</fullName>
        <ecNumber evidence="3">3.1.1.89</ecNumber>
    </recommendedName>
</protein>
<dbReference type="AlphaFoldDB" id="A0AAW1QA35"/>
<dbReference type="Gene3D" id="1.10.3460.10">
    <property type="entry name" value="Chlorophyll a/b binding protein domain"/>
    <property type="match status" value="2"/>
</dbReference>
<dbReference type="Gene3D" id="3.40.50.1820">
    <property type="entry name" value="alpha/beta hydrolase"/>
    <property type="match status" value="1"/>
</dbReference>
<evidence type="ECO:0000313" key="12">
    <source>
        <dbReference type="EMBL" id="KAK9817792.1"/>
    </source>
</evidence>
<dbReference type="PANTHER" id="PTHR14189">
    <property type="entry name" value="PROTEIN PHOSPHATASE METHYLESTERASE-1 RELATED"/>
    <property type="match status" value="1"/>
</dbReference>
<reference evidence="12 13" key="1">
    <citation type="journal article" date="2024" name="Nat. Commun.">
        <title>Phylogenomics reveals the evolutionary origins of lichenization in chlorophyte algae.</title>
        <authorList>
            <person name="Puginier C."/>
            <person name="Libourel C."/>
            <person name="Otte J."/>
            <person name="Skaloud P."/>
            <person name="Haon M."/>
            <person name="Grisel S."/>
            <person name="Petersen M."/>
            <person name="Berrin J.G."/>
            <person name="Delaux P.M."/>
            <person name="Dal Grande F."/>
            <person name="Keller J."/>
        </authorList>
    </citation>
    <scope>NUCLEOTIDE SEQUENCE [LARGE SCALE GENOMIC DNA]</scope>
    <source>
        <strain evidence="12 13">SAG 2043</strain>
    </source>
</reference>
<evidence type="ECO:0000313" key="13">
    <source>
        <dbReference type="Proteomes" id="UP001489004"/>
    </source>
</evidence>